<comment type="caution">
    <text evidence="2">The sequence shown here is derived from an EMBL/GenBank/DDBJ whole genome shotgun (WGS) entry which is preliminary data.</text>
</comment>
<keyword evidence="1" id="KW-1133">Transmembrane helix</keyword>
<organism evidence="2 3">
    <name type="scientific">Halococcus salifodinae DSM 8989</name>
    <dbReference type="NCBI Taxonomy" id="1227456"/>
    <lineage>
        <taxon>Archaea</taxon>
        <taxon>Methanobacteriati</taxon>
        <taxon>Methanobacteriota</taxon>
        <taxon>Stenosarchaea group</taxon>
        <taxon>Halobacteria</taxon>
        <taxon>Halobacteriales</taxon>
        <taxon>Halococcaceae</taxon>
        <taxon>Halococcus</taxon>
    </lineage>
</organism>
<keyword evidence="1" id="KW-0812">Transmembrane</keyword>
<evidence type="ECO:0000313" key="3">
    <source>
        <dbReference type="Proteomes" id="UP000011625"/>
    </source>
</evidence>
<sequence>MVLDIDDVVDDVSAAGIRTIDAFSQLVVGFPQLVVLAGEGVTILSLLLTGLFELGVKLLVLVFKGVNTALKLL</sequence>
<dbReference type="RefSeq" id="WP_005038881.1">
    <property type="nucleotide sequence ID" value="NZ_AOME01000010.1"/>
</dbReference>
<protein>
    <submittedName>
        <fullName evidence="2">Uncharacterized protein</fullName>
    </submittedName>
</protein>
<gene>
    <name evidence="2" type="ORF">C450_01027</name>
</gene>
<dbReference type="AlphaFoldDB" id="M0NCV4"/>
<accession>M0NCV4</accession>
<proteinExistence type="predicted"/>
<keyword evidence="1" id="KW-0472">Membrane</keyword>
<keyword evidence="3" id="KW-1185">Reference proteome</keyword>
<dbReference type="EMBL" id="AOME01000010">
    <property type="protein sequence ID" value="EMA55681.1"/>
    <property type="molecule type" value="Genomic_DNA"/>
</dbReference>
<feature type="transmembrane region" description="Helical" evidence="1">
    <location>
        <begin position="41"/>
        <end position="63"/>
    </location>
</feature>
<reference evidence="2 3" key="1">
    <citation type="journal article" date="2014" name="PLoS Genet.">
        <title>Phylogenetically driven sequencing of extremely halophilic archaea reveals strategies for static and dynamic osmo-response.</title>
        <authorList>
            <person name="Becker E.A."/>
            <person name="Seitzer P.M."/>
            <person name="Tritt A."/>
            <person name="Larsen D."/>
            <person name="Krusor M."/>
            <person name="Yao A.I."/>
            <person name="Wu D."/>
            <person name="Madern D."/>
            <person name="Eisen J.A."/>
            <person name="Darling A.E."/>
            <person name="Facciotti M.T."/>
        </authorList>
    </citation>
    <scope>NUCLEOTIDE SEQUENCE [LARGE SCALE GENOMIC DNA]</scope>
    <source>
        <strain evidence="2 3">DSM 8989</strain>
    </source>
</reference>
<evidence type="ECO:0000313" key="2">
    <source>
        <dbReference type="EMBL" id="EMA55681.1"/>
    </source>
</evidence>
<dbReference type="PATRIC" id="fig|1227456.3.peg.217"/>
<dbReference type="Proteomes" id="UP000011625">
    <property type="component" value="Unassembled WGS sequence"/>
</dbReference>
<name>M0NCV4_9EURY</name>
<evidence type="ECO:0000256" key="1">
    <source>
        <dbReference type="SAM" id="Phobius"/>
    </source>
</evidence>